<dbReference type="AlphaFoldDB" id="A0A9P8LFM5"/>
<gene>
    <name evidence="2" type="ORF">GP486_002067</name>
</gene>
<keyword evidence="1" id="KW-0732">Signal</keyword>
<comment type="caution">
    <text evidence="2">The sequence shown here is derived from an EMBL/GenBank/DDBJ whole genome shotgun (WGS) entry which is preliminary data.</text>
</comment>
<evidence type="ECO:0000313" key="2">
    <source>
        <dbReference type="EMBL" id="KAH0563360.1"/>
    </source>
</evidence>
<feature type="chain" id="PRO_5040433814" evidence="1">
    <location>
        <begin position="24"/>
        <end position="255"/>
    </location>
</feature>
<protein>
    <submittedName>
        <fullName evidence="2">Uncharacterized protein</fullName>
    </submittedName>
</protein>
<reference evidence="2" key="1">
    <citation type="submission" date="2021-03" db="EMBL/GenBank/DDBJ databases">
        <title>Comparative genomics and phylogenomic investigation of the class Geoglossomycetes provide insights into ecological specialization and systematics.</title>
        <authorList>
            <person name="Melie T."/>
            <person name="Pirro S."/>
            <person name="Miller A.N."/>
            <person name="Quandt A."/>
        </authorList>
    </citation>
    <scope>NUCLEOTIDE SEQUENCE</scope>
    <source>
        <strain evidence="2">CAQ_001_2017</strain>
    </source>
</reference>
<evidence type="ECO:0000313" key="3">
    <source>
        <dbReference type="Proteomes" id="UP000750711"/>
    </source>
</evidence>
<name>A0A9P8LFM5_9PEZI</name>
<proteinExistence type="predicted"/>
<accession>A0A9P8LFM5</accession>
<dbReference type="EMBL" id="JAGHQM010000213">
    <property type="protein sequence ID" value="KAH0563360.1"/>
    <property type="molecule type" value="Genomic_DNA"/>
</dbReference>
<evidence type="ECO:0000256" key="1">
    <source>
        <dbReference type="SAM" id="SignalP"/>
    </source>
</evidence>
<keyword evidence="3" id="KW-1185">Reference proteome</keyword>
<sequence>MHYSMLTHTLLASLTLFTTLTTAFPYHLLDPRELAIPGPPSDPPKAATGDGIGPYGNESAGVTDYAAWAEYETIAETAASIGLVHAAAHLEHYLGNTGSDYNDSPETMMNDLPKFRDAAKALAQNEAAAAWNRILDASGELAFSSTWSGFYAEKDQSMDWYYSVGGFSFAVTGVVSKNGQSGSLRYKIHVFDRYNWDDGKSTTIGPFTFYDRDLGSLHLKGLAREYIVRGSGGVNTVTDFKATTVIPPPSTGGRS</sequence>
<organism evidence="2 3">
    <name type="scientific">Trichoglossum hirsutum</name>
    <dbReference type="NCBI Taxonomy" id="265104"/>
    <lineage>
        <taxon>Eukaryota</taxon>
        <taxon>Fungi</taxon>
        <taxon>Dikarya</taxon>
        <taxon>Ascomycota</taxon>
        <taxon>Pezizomycotina</taxon>
        <taxon>Geoglossomycetes</taxon>
        <taxon>Geoglossales</taxon>
        <taxon>Geoglossaceae</taxon>
        <taxon>Trichoglossum</taxon>
    </lineage>
</organism>
<feature type="signal peptide" evidence="1">
    <location>
        <begin position="1"/>
        <end position="23"/>
    </location>
</feature>
<dbReference type="Proteomes" id="UP000750711">
    <property type="component" value="Unassembled WGS sequence"/>
</dbReference>